<evidence type="ECO:0000256" key="7">
    <source>
        <dbReference type="SAM" id="MobiDB-lite"/>
    </source>
</evidence>
<accession>G1TWA2</accession>
<organism evidence="10 11">
    <name type="scientific">Oryctolagus cuniculus</name>
    <name type="common">Rabbit</name>
    <dbReference type="NCBI Taxonomy" id="9986"/>
    <lineage>
        <taxon>Eukaryota</taxon>
        <taxon>Metazoa</taxon>
        <taxon>Chordata</taxon>
        <taxon>Craniata</taxon>
        <taxon>Vertebrata</taxon>
        <taxon>Euteleostomi</taxon>
        <taxon>Mammalia</taxon>
        <taxon>Eutheria</taxon>
        <taxon>Euarchontoglires</taxon>
        <taxon>Glires</taxon>
        <taxon>Lagomorpha</taxon>
        <taxon>Leporidae</taxon>
        <taxon>Oryctolagus</taxon>
    </lineage>
</organism>
<evidence type="ECO:0000256" key="4">
    <source>
        <dbReference type="ARBA" id="ARBA00022734"/>
    </source>
</evidence>
<keyword evidence="5" id="KW-1015">Disulfide bond</keyword>
<dbReference type="PRINTS" id="PR01504">
    <property type="entry name" value="PNCREATITSAP"/>
</dbReference>
<keyword evidence="11" id="KW-1185">Reference proteome</keyword>
<reference evidence="10 11" key="1">
    <citation type="journal article" date="2011" name="Nature">
        <title>A high-resolution map of human evolutionary constraint using 29 mammals.</title>
        <authorList>
            <person name="Lindblad-Toh K."/>
            <person name="Garber M."/>
            <person name="Zuk O."/>
            <person name="Lin M.F."/>
            <person name="Parker B.J."/>
            <person name="Washietl S."/>
            <person name="Kheradpour P."/>
            <person name="Ernst J."/>
            <person name="Jordan G."/>
            <person name="Mauceli E."/>
            <person name="Ward L.D."/>
            <person name="Lowe C.B."/>
            <person name="Holloway A.K."/>
            <person name="Clamp M."/>
            <person name="Gnerre S."/>
            <person name="Alfoldi J."/>
            <person name="Beal K."/>
            <person name="Chang J."/>
            <person name="Clawson H."/>
            <person name="Cuff J."/>
            <person name="Di Palma F."/>
            <person name="Fitzgerald S."/>
            <person name="Flicek P."/>
            <person name="Guttman M."/>
            <person name="Hubisz M.J."/>
            <person name="Jaffe D.B."/>
            <person name="Jungreis I."/>
            <person name="Kent W.J."/>
            <person name="Kostka D."/>
            <person name="Lara M."/>
            <person name="Martins A.L."/>
            <person name="Massingham T."/>
            <person name="Moltke I."/>
            <person name="Raney B.J."/>
            <person name="Rasmussen M.D."/>
            <person name="Robinson J."/>
            <person name="Stark A."/>
            <person name="Vilella A.J."/>
            <person name="Wen J."/>
            <person name="Xie X."/>
            <person name="Zody M.C."/>
            <person name="Baldwin J."/>
            <person name="Bloom T."/>
            <person name="Chin C.W."/>
            <person name="Heiman D."/>
            <person name="Nicol R."/>
            <person name="Nusbaum C."/>
            <person name="Young S."/>
            <person name="Wilkinson J."/>
            <person name="Worley K.C."/>
            <person name="Kovar C.L."/>
            <person name="Muzny D.M."/>
            <person name="Gibbs R.A."/>
            <person name="Cree A."/>
            <person name="Dihn H.H."/>
            <person name="Fowler G."/>
            <person name="Jhangiani S."/>
            <person name="Joshi V."/>
            <person name="Lee S."/>
            <person name="Lewis L.R."/>
            <person name="Nazareth L.V."/>
            <person name="Okwuonu G."/>
            <person name="Santibanez J."/>
            <person name="Warren W.C."/>
            <person name="Mardis E.R."/>
            <person name="Weinstock G.M."/>
            <person name="Wilson R.K."/>
            <person name="Delehaunty K."/>
            <person name="Dooling D."/>
            <person name="Fronik C."/>
            <person name="Fulton L."/>
            <person name="Fulton B."/>
            <person name="Graves T."/>
            <person name="Minx P."/>
            <person name="Sodergren E."/>
            <person name="Birney E."/>
            <person name="Margulies E.H."/>
            <person name="Herrero J."/>
            <person name="Green E.D."/>
            <person name="Haussler D."/>
            <person name="Siepel A."/>
            <person name="Goldman N."/>
            <person name="Pollard K.S."/>
            <person name="Pedersen J.S."/>
            <person name="Lander E.S."/>
            <person name="Kellis M."/>
        </authorList>
    </citation>
    <scope>NUCLEOTIDE SEQUENCE [LARGE SCALE GENOMIC DNA]</scope>
    <source>
        <strain evidence="10 11">Thorbecke inbred</strain>
    </source>
</reference>
<dbReference type="STRING" id="9986.ENSOCUP00000021346"/>
<reference evidence="10" key="3">
    <citation type="submission" date="2025-09" db="UniProtKB">
        <authorList>
            <consortium name="Ensembl"/>
        </authorList>
    </citation>
    <scope>IDENTIFICATION</scope>
    <source>
        <strain evidence="10">Thorbecke</strain>
    </source>
</reference>
<dbReference type="PANTHER" id="PTHR22803">
    <property type="entry name" value="MANNOSE, PHOSPHOLIPASE, LECTIN RECEPTOR RELATED"/>
    <property type="match status" value="1"/>
</dbReference>
<feature type="signal peptide" evidence="8">
    <location>
        <begin position="1"/>
        <end position="20"/>
    </location>
</feature>
<dbReference type="AlphaFoldDB" id="G1TWA2"/>
<dbReference type="SUPFAM" id="SSF56436">
    <property type="entry name" value="C-type lectin-like"/>
    <property type="match status" value="1"/>
</dbReference>
<dbReference type="GO" id="GO:0030246">
    <property type="term" value="F:carbohydrate binding"/>
    <property type="evidence" value="ECO:0007669"/>
    <property type="project" value="UniProtKB-KW"/>
</dbReference>
<sequence>MARTTSYLMLISCLMCLSQGQEFILPHGSPLNPSRFPGQEEQPQQPSPKNRCPEGTNAYGSYCYFFYQHPETWVDADLFCQNMHSGNLVSVINQAEGDFVASLIKESGTNDLKVWIGLHDPNKNRRWRWSSGSLFSYRSWVVGYPRTTNPGYCVILSSDSGYKKWKDESCEIKLSFVCKFKN</sequence>
<dbReference type="Proteomes" id="UP000001811">
    <property type="component" value="Chromosome 2"/>
</dbReference>
<dbReference type="InParanoid" id="G1TWA2"/>
<keyword evidence="3 8" id="KW-0732">Signal</keyword>
<evidence type="ECO:0000256" key="8">
    <source>
        <dbReference type="SAM" id="SignalP"/>
    </source>
</evidence>
<evidence type="ECO:0000256" key="2">
    <source>
        <dbReference type="ARBA" id="ARBA00022525"/>
    </source>
</evidence>
<dbReference type="eggNOG" id="KOG4297">
    <property type="taxonomic scope" value="Eukaryota"/>
</dbReference>
<dbReference type="GeneTree" id="ENSGT00940000162393"/>
<dbReference type="InterPro" id="IPR050111">
    <property type="entry name" value="C-type_lectin/snaclec_domain"/>
</dbReference>
<feature type="chain" id="PRO_5023943067" evidence="8">
    <location>
        <begin position="21"/>
        <end position="182"/>
    </location>
</feature>
<evidence type="ECO:0000313" key="11">
    <source>
        <dbReference type="Proteomes" id="UP000001811"/>
    </source>
</evidence>
<dbReference type="InterPro" id="IPR018378">
    <property type="entry name" value="C-type_lectin_CS"/>
</dbReference>
<dbReference type="HOGENOM" id="CLU_049894_18_0_1"/>
<dbReference type="Ensembl" id="ENSOCUT00000027571.2">
    <property type="protein sequence ID" value="ENSOCUP00000021346.2"/>
    <property type="gene ID" value="ENSOCUG00000027194.2"/>
</dbReference>
<dbReference type="SMR" id="G1TWA2"/>
<dbReference type="PROSITE" id="PS50041">
    <property type="entry name" value="C_TYPE_LECTIN_2"/>
    <property type="match status" value="1"/>
</dbReference>
<evidence type="ECO:0000256" key="5">
    <source>
        <dbReference type="ARBA" id="ARBA00023157"/>
    </source>
</evidence>
<comment type="subcellular location">
    <subcellularLocation>
        <location evidence="1">Secreted</location>
    </subcellularLocation>
</comment>
<evidence type="ECO:0000256" key="1">
    <source>
        <dbReference type="ARBA" id="ARBA00004613"/>
    </source>
</evidence>
<feature type="region of interest" description="Disordered" evidence="7">
    <location>
        <begin position="29"/>
        <end position="52"/>
    </location>
</feature>
<keyword evidence="4" id="KW-0430">Lectin</keyword>
<dbReference type="GO" id="GO:0008083">
    <property type="term" value="F:growth factor activity"/>
    <property type="evidence" value="ECO:0007669"/>
    <property type="project" value="Ensembl"/>
</dbReference>
<dbReference type="InterPro" id="IPR001304">
    <property type="entry name" value="C-type_lectin-like"/>
</dbReference>
<protein>
    <submittedName>
        <fullName evidence="10">Rerating family member 1 alpha</fullName>
    </submittedName>
</protein>
<dbReference type="Pfam" id="PF00059">
    <property type="entry name" value="Lectin_C"/>
    <property type="match status" value="1"/>
</dbReference>
<dbReference type="GO" id="GO:0005576">
    <property type="term" value="C:extracellular region"/>
    <property type="evidence" value="ECO:0007669"/>
    <property type="project" value="UniProtKB-SubCell"/>
</dbReference>
<dbReference type="InterPro" id="IPR016186">
    <property type="entry name" value="C-type_lectin-like/link_sf"/>
</dbReference>
<reference evidence="10" key="2">
    <citation type="submission" date="2025-08" db="UniProtKB">
        <authorList>
            <consortium name="Ensembl"/>
        </authorList>
    </citation>
    <scope>IDENTIFICATION</scope>
    <source>
        <strain evidence="10">Thorbecke</strain>
    </source>
</reference>
<dbReference type="EMBL" id="AAGW02007101">
    <property type="status" value="NOT_ANNOTATED_CDS"/>
    <property type="molecule type" value="Genomic_DNA"/>
</dbReference>
<dbReference type="FunFam" id="3.10.100.10:FF:000059">
    <property type="entry name" value="Regenerating islet-derived 1"/>
    <property type="match status" value="1"/>
</dbReference>
<comment type="function">
    <text evidence="6">Might act as an inhibitor of spontaneous calcium carbonate precipitation.</text>
</comment>
<dbReference type="PaxDb" id="9986-ENSOCUP00000021346"/>
<keyword evidence="2" id="KW-0964">Secreted</keyword>
<gene>
    <name evidence="10" type="primary">REG1A</name>
</gene>
<dbReference type="SMART" id="SM00034">
    <property type="entry name" value="CLECT"/>
    <property type="match status" value="1"/>
</dbReference>
<evidence type="ECO:0000259" key="9">
    <source>
        <dbReference type="PROSITE" id="PS50041"/>
    </source>
</evidence>
<dbReference type="FunCoup" id="G1TWA2">
    <property type="interactions" value="31"/>
</dbReference>
<evidence type="ECO:0000256" key="3">
    <source>
        <dbReference type="ARBA" id="ARBA00022729"/>
    </source>
</evidence>
<dbReference type="InterPro" id="IPR016187">
    <property type="entry name" value="CTDL_fold"/>
</dbReference>
<dbReference type="MEROPS" id="I63.002"/>
<evidence type="ECO:0000313" key="10">
    <source>
        <dbReference type="Ensembl" id="ENSOCUP00000021346.2"/>
    </source>
</evidence>
<dbReference type="GO" id="GO:0140678">
    <property type="term" value="F:molecular function inhibitor activity"/>
    <property type="evidence" value="ECO:0007669"/>
    <property type="project" value="Ensembl"/>
</dbReference>
<feature type="domain" description="C-type lectin" evidence="9">
    <location>
        <begin position="59"/>
        <end position="179"/>
    </location>
</feature>
<evidence type="ECO:0000256" key="6">
    <source>
        <dbReference type="ARBA" id="ARBA00055730"/>
    </source>
</evidence>
<feature type="compositionally biased region" description="Low complexity" evidence="7">
    <location>
        <begin position="37"/>
        <end position="48"/>
    </location>
</feature>
<name>G1TWA2_RABIT</name>
<proteinExistence type="predicted"/>
<dbReference type="PROSITE" id="PS00615">
    <property type="entry name" value="C_TYPE_LECTIN_1"/>
    <property type="match status" value="1"/>
</dbReference>
<dbReference type="Gene3D" id="3.10.100.10">
    <property type="entry name" value="Mannose-Binding Protein A, subunit A"/>
    <property type="match status" value="1"/>
</dbReference>